<dbReference type="EMBL" id="UINC01042459">
    <property type="protein sequence ID" value="SVB45128.1"/>
    <property type="molecule type" value="Genomic_DNA"/>
</dbReference>
<gene>
    <name evidence="1" type="ORF">METZ01_LOCUS197982</name>
</gene>
<protein>
    <submittedName>
        <fullName evidence="1">Uncharacterized protein</fullName>
    </submittedName>
</protein>
<name>A0A382E398_9ZZZZ</name>
<dbReference type="AlphaFoldDB" id="A0A382E398"/>
<proteinExistence type="predicted"/>
<sequence length="88" mass="9541">MFAVMKDSIKSLDQAGLIYCNGCGLVVETNDFRTDAEGNPFCDHCPAQDEDYDDGLSDVEADSMTLASAGWGTDEDYGYFGDEGFMGE</sequence>
<evidence type="ECO:0000313" key="1">
    <source>
        <dbReference type="EMBL" id="SVB45128.1"/>
    </source>
</evidence>
<accession>A0A382E398</accession>
<reference evidence="1" key="1">
    <citation type="submission" date="2018-05" db="EMBL/GenBank/DDBJ databases">
        <authorList>
            <person name="Lanie J.A."/>
            <person name="Ng W.-L."/>
            <person name="Kazmierczak K.M."/>
            <person name="Andrzejewski T.M."/>
            <person name="Davidsen T.M."/>
            <person name="Wayne K.J."/>
            <person name="Tettelin H."/>
            <person name="Glass J.I."/>
            <person name="Rusch D."/>
            <person name="Podicherti R."/>
            <person name="Tsui H.-C.T."/>
            <person name="Winkler M.E."/>
        </authorList>
    </citation>
    <scope>NUCLEOTIDE SEQUENCE</scope>
</reference>
<organism evidence="1">
    <name type="scientific">marine metagenome</name>
    <dbReference type="NCBI Taxonomy" id="408172"/>
    <lineage>
        <taxon>unclassified sequences</taxon>
        <taxon>metagenomes</taxon>
        <taxon>ecological metagenomes</taxon>
    </lineage>
</organism>